<dbReference type="GeneID" id="105893131"/>
<dbReference type="FunFam" id="1.20.1070.10:FF:000035">
    <property type="entry name" value="C-C chemokine receptor type 6"/>
    <property type="match status" value="1"/>
</dbReference>
<evidence type="ECO:0000256" key="5">
    <source>
        <dbReference type="ARBA" id="ARBA00023040"/>
    </source>
</evidence>
<dbReference type="PANTHER" id="PTHR10489:SF943">
    <property type="entry name" value="C-C CHEMOKINE RECEPTOR TYPE 6"/>
    <property type="match status" value="1"/>
</dbReference>
<feature type="domain" description="G-protein coupled receptors family 1 profile" evidence="11">
    <location>
        <begin position="47"/>
        <end position="305"/>
    </location>
</feature>
<dbReference type="Pfam" id="PF00001">
    <property type="entry name" value="7tm_1"/>
    <property type="match status" value="1"/>
</dbReference>
<evidence type="ECO:0000256" key="3">
    <source>
        <dbReference type="ARBA" id="ARBA00022692"/>
    </source>
</evidence>
<dbReference type="GO" id="GO:0006955">
    <property type="term" value="P:immune response"/>
    <property type="evidence" value="ECO:0007669"/>
    <property type="project" value="TreeGrafter"/>
</dbReference>
<dbReference type="GO" id="GO:0016493">
    <property type="term" value="F:C-C chemokine receptor activity"/>
    <property type="evidence" value="ECO:0007669"/>
    <property type="project" value="TreeGrafter"/>
</dbReference>
<evidence type="ECO:0000256" key="2">
    <source>
        <dbReference type="ARBA" id="ARBA00022475"/>
    </source>
</evidence>
<dbReference type="KEGG" id="char:105893131"/>
<feature type="transmembrane region" description="Helical" evidence="10">
    <location>
        <begin position="67"/>
        <end position="88"/>
    </location>
</feature>
<dbReference type="GO" id="GO:0019957">
    <property type="term" value="F:C-C chemokine binding"/>
    <property type="evidence" value="ECO:0007669"/>
    <property type="project" value="TreeGrafter"/>
</dbReference>
<keyword evidence="4 10" id="KW-1133">Transmembrane helix</keyword>
<evidence type="ECO:0000256" key="10">
    <source>
        <dbReference type="SAM" id="Phobius"/>
    </source>
</evidence>
<proteinExistence type="predicted"/>
<dbReference type="PANTHER" id="PTHR10489">
    <property type="entry name" value="CELL ADHESION MOLECULE"/>
    <property type="match status" value="1"/>
</dbReference>
<evidence type="ECO:0000313" key="13">
    <source>
        <dbReference type="RefSeq" id="XP_012674941.2"/>
    </source>
</evidence>
<evidence type="ECO:0000256" key="7">
    <source>
        <dbReference type="ARBA" id="ARBA00023170"/>
    </source>
</evidence>
<protein>
    <submittedName>
        <fullName evidence="13">C-C chemokine receptor type 6</fullName>
    </submittedName>
</protein>
<feature type="transmembrane region" description="Helical" evidence="10">
    <location>
        <begin position="108"/>
        <end position="127"/>
    </location>
</feature>
<keyword evidence="6 10" id="KW-0472">Membrane</keyword>
<accession>A0A6P3VLP5</accession>
<dbReference type="AlphaFoldDB" id="A0A6P3VLP5"/>
<evidence type="ECO:0000259" key="11">
    <source>
        <dbReference type="PROSITE" id="PS50262"/>
    </source>
</evidence>
<feature type="transmembrane region" description="Helical" evidence="10">
    <location>
        <begin position="209"/>
        <end position="231"/>
    </location>
</feature>
<keyword evidence="7 13" id="KW-0675">Receptor</keyword>
<dbReference type="InterPro" id="IPR000276">
    <property type="entry name" value="GPCR_Rhodpsn"/>
</dbReference>
<feature type="transmembrane region" description="Helical" evidence="10">
    <location>
        <begin position="35"/>
        <end position="58"/>
    </location>
</feature>
<evidence type="ECO:0000313" key="12">
    <source>
        <dbReference type="Proteomes" id="UP000515152"/>
    </source>
</evidence>
<feature type="transmembrane region" description="Helical" evidence="10">
    <location>
        <begin position="282"/>
        <end position="308"/>
    </location>
</feature>
<keyword evidence="12" id="KW-1185">Reference proteome</keyword>
<keyword evidence="5" id="KW-0297">G-protein coupled receptor</keyword>
<keyword evidence="9" id="KW-0807">Transducer</keyword>
<comment type="subcellular location">
    <subcellularLocation>
        <location evidence="1">Cell membrane</location>
        <topology evidence="1">Multi-pass membrane protein</topology>
    </subcellularLocation>
</comment>
<reference evidence="13" key="1">
    <citation type="submission" date="2025-08" db="UniProtKB">
        <authorList>
            <consortium name="RefSeq"/>
        </authorList>
    </citation>
    <scope>IDENTIFICATION</scope>
</reference>
<evidence type="ECO:0000256" key="9">
    <source>
        <dbReference type="ARBA" id="ARBA00023224"/>
    </source>
</evidence>
<gene>
    <name evidence="13" type="primary">ccr6b</name>
</gene>
<dbReference type="Proteomes" id="UP000515152">
    <property type="component" value="Chromosome 14"/>
</dbReference>
<keyword evidence="3 10" id="KW-0812">Transmembrane</keyword>
<dbReference type="GO" id="GO:0019722">
    <property type="term" value="P:calcium-mediated signaling"/>
    <property type="evidence" value="ECO:0007669"/>
    <property type="project" value="TreeGrafter"/>
</dbReference>
<dbReference type="InterPro" id="IPR017452">
    <property type="entry name" value="GPCR_Rhodpsn_7TM"/>
</dbReference>
<keyword evidence="2" id="KW-1003">Cell membrane</keyword>
<organism evidence="12 13">
    <name type="scientific">Clupea harengus</name>
    <name type="common">Atlantic herring</name>
    <dbReference type="NCBI Taxonomy" id="7950"/>
    <lineage>
        <taxon>Eukaryota</taxon>
        <taxon>Metazoa</taxon>
        <taxon>Chordata</taxon>
        <taxon>Craniata</taxon>
        <taxon>Vertebrata</taxon>
        <taxon>Euteleostomi</taxon>
        <taxon>Actinopterygii</taxon>
        <taxon>Neopterygii</taxon>
        <taxon>Teleostei</taxon>
        <taxon>Clupei</taxon>
        <taxon>Clupeiformes</taxon>
        <taxon>Clupeoidei</taxon>
        <taxon>Clupeidae</taxon>
        <taxon>Clupea</taxon>
    </lineage>
</organism>
<name>A0A6P3VLP5_CLUHA</name>
<keyword evidence="8" id="KW-0325">Glycoprotein</keyword>
<evidence type="ECO:0000256" key="1">
    <source>
        <dbReference type="ARBA" id="ARBA00004651"/>
    </source>
</evidence>
<dbReference type="PROSITE" id="PS50262">
    <property type="entry name" value="G_PROTEIN_RECEP_F1_2"/>
    <property type="match status" value="1"/>
</dbReference>
<dbReference type="PRINTS" id="PR00237">
    <property type="entry name" value="GPCRRHODOPSN"/>
</dbReference>
<sequence length="364" mass="41738">MGSSEEYFEDDYDYKDSMPCDLNSNHKLEIEIETYIYSLICAFGVLGNIMVIVTYAFYKKAKSMTDVYLINVAIADLMFVIALPLIIYNENHHWHMGTVACKLLRATYSINLYSSMLLLACISGDRYMAVVQARRSFGIRSRTLVSSWLICLAIWLLALILSTPTVIYNQRYEEQNLDGEMIVECNFKFDHNDTDTARLMKVLVPSTQVSVGFFLPLLIMSFCYSSILATLLRAKNFQRHKAVRVVLAVVVVFVICHLPYNVALLYHTVGLFKQRQCEAEKMTLVAITVSRSVAYLHCCLNPILYAFIGVKFRSHFQKILIDLWCHGKKYINTSRFSRQTSDLYIPPPPCKLAEESSEKQSFTM</sequence>
<dbReference type="RefSeq" id="XP_012674941.2">
    <property type="nucleotide sequence ID" value="XM_012819487.3"/>
</dbReference>
<evidence type="ECO:0000256" key="8">
    <source>
        <dbReference type="ARBA" id="ARBA00023180"/>
    </source>
</evidence>
<dbReference type="GO" id="GO:0009897">
    <property type="term" value="C:external side of plasma membrane"/>
    <property type="evidence" value="ECO:0007669"/>
    <property type="project" value="TreeGrafter"/>
</dbReference>
<feature type="transmembrane region" description="Helical" evidence="10">
    <location>
        <begin position="148"/>
        <end position="168"/>
    </location>
</feature>
<feature type="transmembrane region" description="Helical" evidence="10">
    <location>
        <begin position="243"/>
        <end position="262"/>
    </location>
</feature>
<evidence type="ECO:0000256" key="4">
    <source>
        <dbReference type="ARBA" id="ARBA00022989"/>
    </source>
</evidence>
<dbReference type="SUPFAM" id="SSF81321">
    <property type="entry name" value="Family A G protein-coupled receptor-like"/>
    <property type="match status" value="1"/>
</dbReference>
<dbReference type="GO" id="GO:0060326">
    <property type="term" value="P:cell chemotaxis"/>
    <property type="evidence" value="ECO:0007669"/>
    <property type="project" value="TreeGrafter"/>
</dbReference>
<dbReference type="Gene3D" id="1.20.1070.10">
    <property type="entry name" value="Rhodopsin 7-helix transmembrane proteins"/>
    <property type="match status" value="1"/>
</dbReference>
<dbReference type="OrthoDB" id="9828427at2759"/>
<dbReference type="InterPro" id="IPR050119">
    <property type="entry name" value="CCR1-9-like"/>
</dbReference>
<dbReference type="CTD" id="336944"/>
<evidence type="ECO:0000256" key="6">
    <source>
        <dbReference type="ARBA" id="ARBA00023136"/>
    </source>
</evidence>
<dbReference type="GO" id="GO:0007204">
    <property type="term" value="P:positive regulation of cytosolic calcium ion concentration"/>
    <property type="evidence" value="ECO:0007669"/>
    <property type="project" value="TreeGrafter"/>
</dbReference>